<evidence type="ECO:0000256" key="1">
    <source>
        <dbReference type="RuleBase" id="RU341113"/>
    </source>
</evidence>
<dbReference type="GO" id="GO:0046872">
    <property type="term" value="F:metal ion binding"/>
    <property type="evidence" value="ECO:0007669"/>
    <property type="project" value="UniProtKB-UniRule"/>
</dbReference>
<comment type="caution">
    <text evidence="3">The sequence shown here is derived from an EMBL/GenBank/DDBJ whole genome shotgun (WGS) entry which is preliminary data.</text>
</comment>
<dbReference type="AlphaFoldDB" id="A0AA88LFD3"/>
<keyword evidence="2" id="KW-1133">Transmembrane helix</keyword>
<dbReference type="GO" id="GO:0070573">
    <property type="term" value="F:metallodipeptidase activity"/>
    <property type="evidence" value="ECO:0007669"/>
    <property type="project" value="InterPro"/>
</dbReference>
<dbReference type="InterPro" id="IPR032466">
    <property type="entry name" value="Metal_Hydrolase"/>
</dbReference>
<dbReference type="Gene3D" id="3.20.20.140">
    <property type="entry name" value="Metal-dependent hydrolases"/>
    <property type="match status" value="1"/>
</dbReference>
<keyword evidence="1" id="KW-0325">Glycoprotein</keyword>
<dbReference type="GO" id="GO:0006508">
    <property type="term" value="P:proteolysis"/>
    <property type="evidence" value="ECO:0007669"/>
    <property type="project" value="UniProtKB-KW"/>
</dbReference>
<dbReference type="PANTHER" id="PTHR10443">
    <property type="entry name" value="MICROSOMAL DIPEPTIDASE"/>
    <property type="match status" value="1"/>
</dbReference>
<keyword evidence="2" id="KW-0472">Membrane</keyword>
<keyword evidence="2" id="KW-0812">Transmembrane</keyword>
<dbReference type="EMBL" id="JAVRJZ010000003">
    <property type="protein sequence ID" value="KAK2724649.1"/>
    <property type="molecule type" value="Genomic_DNA"/>
</dbReference>
<accession>A0AA88LFD3</accession>
<dbReference type="SUPFAM" id="SSF51556">
    <property type="entry name" value="Metallo-dependent hydrolases"/>
    <property type="match status" value="1"/>
</dbReference>
<feature type="transmembrane region" description="Helical" evidence="2">
    <location>
        <begin position="6"/>
        <end position="29"/>
    </location>
</feature>
<dbReference type="PANTHER" id="PTHR10443:SF12">
    <property type="entry name" value="DIPEPTIDASE"/>
    <property type="match status" value="1"/>
</dbReference>
<evidence type="ECO:0000256" key="2">
    <source>
        <dbReference type="SAM" id="Phobius"/>
    </source>
</evidence>
<protein>
    <recommendedName>
        <fullName evidence="1">Dipeptidase</fullName>
        <ecNumber evidence="1">3.4.13.19</ecNumber>
    </recommendedName>
</protein>
<gene>
    <name evidence="3" type="ORF">QYM36_001218</name>
</gene>
<comment type="cofactor">
    <cofactor evidence="1">
        <name>Zn(2+)</name>
        <dbReference type="ChEBI" id="CHEBI:29105"/>
    </cofactor>
</comment>
<name>A0AA88LFD3_ARTSF</name>
<feature type="non-terminal residue" evidence="3">
    <location>
        <position position="418"/>
    </location>
</feature>
<organism evidence="3 4">
    <name type="scientific">Artemia franciscana</name>
    <name type="common">Brine shrimp</name>
    <name type="synonym">Artemia sanfranciscana</name>
    <dbReference type="NCBI Taxonomy" id="6661"/>
    <lineage>
        <taxon>Eukaryota</taxon>
        <taxon>Metazoa</taxon>
        <taxon>Ecdysozoa</taxon>
        <taxon>Arthropoda</taxon>
        <taxon>Crustacea</taxon>
        <taxon>Branchiopoda</taxon>
        <taxon>Anostraca</taxon>
        <taxon>Artemiidae</taxon>
        <taxon>Artemia</taxon>
    </lineage>
</organism>
<dbReference type="EC" id="3.4.13.19" evidence="1"/>
<keyword evidence="1" id="KW-0645">Protease</keyword>
<evidence type="ECO:0000313" key="4">
    <source>
        <dbReference type="Proteomes" id="UP001187531"/>
    </source>
</evidence>
<dbReference type="CDD" id="cd01301">
    <property type="entry name" value="rDP_like"/>
    <property type="match status" value="1"/>
</dbReference>
<sequence>VKDKSLYSLVVLRFVIAAMKILCLMFNIITISIGNPTNLDYVKAVRVLDTHPLIDGHNDFPYNLLRLRRNKLEGFDFYDLTSVEPWASDESSFTDLKRLRAGKVGAQFWVVYLDCSHQYADAVQWAYEQIDVIKRLATKFSADLEFVTTTQGIEDAFQRGKIASLVGVEGGHLIGSSLGVLRTMYELGARYLTLTHNCNTPWADQSGKDRPGNEPEFNGLTLFGMDIVREMNRLGMLIDLSHVSSTTMHDALTVSRSPVIFSHSGARSVCDHPRNVPDDVLFRLAQNKGIVMVVFYPGFSACASTATMEDVIAHIEYIRNLIGVDFIGIGGDYDGVSSAPVGLEDVSKYPSLFAELSFRGWTEEELVKLAGGNFLRVMREAEKVKLDMESEGVQPYEDMIDEDEVLSRSNCSVPRPLF</sequence>
<dbReference type="Pfam" id="PF01244">
    <property type="entry name" value="Peptidase_M19"/>
    <property type="match status" value="1"/>
</dbReference>
<dbReference type="GO" id="GO:0098552">
    <property type="term" value="C:side of membrane"/>
    <property type="evidence" value="ECO:0007669"/>
    <property type="project" value="UniProtKB-KW"/>
</dbReference>
<comment type="subunit">
    <text evidence="1">Homodimer; disulfide-linked.</text>
</comment>
<keyword evidence="1" id="KW-0482">Metalloprotease</keyword>
<dbReference type="InterPro" id="IPR008257">
    <property type="entry name" value="Pept_M19"/>
</dbReference>
<keyword evidence="1" id="KW-0862">Zinc</keyword>
<keyword evidence="1" id="KW-0378">Hydrolase</keyword>
<dbReference type="Proteomes" id="UP001187531">
    <property type="component" value="Unassembled WGS sequence"/>
</dbReference>
<evidence type="ECO:0000313" key="3">
    <source>
        <dbReference type="EMBL" id="KAK2724649.1"/>
    </source>
</evidence>
<keyword evidence="1" id="KW-0224">Dipeptidase</keyword>
<comment type="catalytic activity">
    <reaction evidence="1">
        <text>an L-aminoacyl-L-amino acid + H2O = 2 an L-alpha-amino acid</text>
        <dbReference type="Rhea" id="RHEA:48940"/>
        <dbReference type="ChEBI" id="CHEBI:15377"/>
        <dbReference type="ChEBI" id="CHEBI:59869"/>
        <dbReference type="ChEBI" id="CHEBI:77460"/>
        <dbReference type="EC" id="3.4.13.19"/>
    </reaction>
</comment>
<comment type="subcellular location">
    <subcellularLocation>
        <location evidence="1">Membrane</location>
        <topology evidence="1">Lipid-anchor</topology>
        <topology evidence="1">GPI-anchor</topology>
    </subcellularLocation>
</comment>
<keyword evidence="1" id="KW-0449">Lipoprotein</keyword>
<proteinExistence type="inferred from homology"/>
<keyword evidence="4" id="KW-1185">Reference proteome</keyword>
<keyword evidence="1" id="KW-1015">Disulfide bond</keyword>
<keyword evidence="1" id="KW-0479">Metal-binding</keyword>
<dbReference type="PROSITE" id="PS51365">
    <property type="entry name" value="RENAL_DIPEPTIDASE_2"/>
    <property type="match status" value="1"/>
</dbReference>
<keyword evidence="1" id="KW-0336">GPI-anchor</keyword>
<reference evidence="3" key="1">
    <citation type="submission" date="2023-07" db="EMBL/GenBank/DDBJ databases">
        <title>Chromosome-level genome assembly of Artemia franciscana.</title>
        <authorList>
            <person name="Jo E."/>
        </authorList>
    </citation>
    <scope>NUCLEOTIDE SEQUENCE</scope>
    <source>
        <tissue evidence="3">Whole body</tissue>
    </source>
</reference>
<comment type="similarity">
    <text evidence="1">Belongs to the metallo-dependent hydrolases superfamily. Peptidase M19 family.</text>
</comment>